<proteinExistence type="predicted"/>
<organism evidence="2 3">
    <name type="scientific">Senna tora</name>
    <dbReference type="NCBI Taxonomy" id="362788"/>
    <lineage>
        <taxon>Eukaryota</taxon>
        <taxon>Viridiplantae</taxon>
        <taxon>Streptophyta</taxon>
        <taxon>Embryophyta</taxon>
        <taxon>Tracheophyta</taxon>
        <taxon>Spermatophyta</taxon>
        <taxon>Magnoliopsida</taxon>
        <taxon>eudicotyledons</taxon>
        <taxon>Gunneridae</taxon>
        <taxon>Pentapetalae</taxon>
        <taxon>rosids</taxon>
        <taxon>fabids</taxon>
        <taxon>Fabales</taxon>
        <taxon>Fabaceae</taxon>
        <taxon>Caesalpinioideae</taxon>
        <taxon>Cassia clade</taxon>
        <taxon>Senna</taxon>
    </lineage>
</organism>
<sequence>MCLPINLSPEPFFCEFSIPSNVDHCSSLSPLSPFRSDSFTTPWLLSPPIACIALARGFPIFSRPPLSPCLRPPPRPLPDYLFLPSSSSQSSLVLVARSSHIPCSDWFGSNITLAPSTRTHRWLDLTSVVALVDHFPWKTLSNIFPQPKCSGLLEKWYEGAIDVRGKHSVHGSKKVASDEDDGERSGRGGPQYGHQSRLDLLATWMVVELVHRRVHTHPTEQPLHGVTHAASTPAEHHHRTLRRQPHHHSLHYPLSAAAATPNDVVVVVVVPAAAA</sequence>
<dbReference type="EMBL" id="JAAIUW010000003">
    <property type="protein sequence ID" value="KAF7838964.1"/>
    <property type="molecule type" value="Genomic_DNA"/>
</dbReference>
<comment type="caution">
    <text evidence="2">The sequence shown here is derived from an EMBL/GenBank/DDBJ whole genome shotgun (WGS) entry which is preliminary data.</text>
</comment>
<evidence type="ECO:0000313" key="2">
    <source>
        <dbReference type="EMBL" id="KAF7838964.1"/>
    </source>
</evidence>
<name>A0A835CE88_9FABA</name>
<accession>A0A835CE88</accession>
<evidence type="ECO:0000256" key="1">
    <source>
        <dbReference type="SAM" id="MobiDB-lite"/>
    </source>
</evidence>
<dbReference type="Proteomes" id="UP000634136">
    <property type="component" value="Unassembled WGS sequence"/>
</dbReference>
<dbReference type="AlphaFoldDB" id="A0A835CE88"/>
<gene>
    <name evidence="2" type="ORF">G2W53_007446</name>
</gene>
<feature type="region of interest" description="Disordered" evidence="1">
    <location>
        <begin position="167"/>
        <end position="194"/>
    </location>
</feature>
<keyword evidence="3" id="KW-1185">Reference proteome</keyword>
<evidence type="ECO:0000313" key="3">
    <source>
        <dbReference type="Proteomes" id="UP000634136"/>
    </source>
</evidence>
<protein>
    <submittedName>
        <fullName evidence="2">Uncharacterized protein</fullName>
    </submittedName>
</protein>
<reference evidence="2" key="1">
    <citation type="submission" date="2020-09" db="EMBL/GenBank/DDBJ databases">
        <title>Genome-Enabled Discovery of Anthraquinone Biosynthesis in Senna tora.</title>
        <authorList>
            <person name="Kang S.-H."/>
            <person name="Pandey R.P."/>
            <person name="Lee C.-M."/>
            <person name="Sim J.-S."/>
            <person name="Jeong J.-T."/>
            <person name="Choi B.-S."/>
            <person name="Jung M."/>
            <person name="Ginzburg D."/>
            <person name="Zhao K."/>
            <person name="Won S.Y."/>
            <person name="Oh T.-J."/>
            <person name="Yu Y."/>
            <person name="Kim N.-H."/>
            <person name="Lee O.R."/>
            <person name="Lee T.-H."/>
            <person name="Bashyal P."/>
            <person name="Kim T.-S."/>
            <person name="Lee W.-H."/>
            <person name="Kawkins C."/>
            <person name="Kim C.-K."/>
            <person name="Kim J.S."/>
            <person name="Ahn B.O."/>
            <person name="Rhee S.Y."/>
            <person name="Sohng J.K."/>
        </authorList>
    </citation>
    <scope>NUCLEOTIDE SEQUENCE</scope>
    <source>
        <tissue evidence="2">Leaf</tissue>
    </source>
</reference>